<comment type="caution">
    <text evidence="1">The sequence shown here is derived from an EMBL/GenBank/DDBJ whole genome shotgun (WGS) entry which is preliminary data.</text>
</comment>
<reference evidence="1 3" key="1">
    <citation type="submission" date="2015-01" db="EMBL/GenBank/DDBJ databases">
        <title>Evolution of Trichinella species and genotypes.</title>
        <authorList>
            <person name="Korhonen P.K."/>
            <person name="Edoardo P."/>
            <person name="Giuseppe L.R."/>
            <person name="Gasser R.B."/>
        </authorList>
    </citation>
    <scope>NUCLEOTIDE SEQUENCE [LARGE SCALE GENOMIC DNA]</scope>
    <source>
        <strain evidence="1">ISS2496</strain>
    </source>
</reference>
<gene>
    <name evidence="2" type="ORF">T12_11422</name>
    <name evidence="1" type="ORF">T12_2841</name>
</gene>
<proteinExistence type="predicted"/>
<dbReference type="Proteomes" id="UP000054783">
    <property type="component" value="Unassembled WGS sequence"/>
</dbReference>
<feature type="non-terminal residue" evidence="1">
    <location>
        <position position="1"/>
    </location>
</feature>
<dbReference type="EMBL" id="JYDQ01000689">
    <property type="protein sequence ID" value="KRY06723.1"/>
    <property type="molecule type" value="Genomic_DNA"/>
</dbReference>
<evidence type="ECO:0000313" key="2">
    <source>
        <dbReference type="EMBL" id="KRY07003.1"/>
    </source>
</evidence>
<keyword evidence="3" id="KW-1185">Reference proteome</keyword>
<sequence length="40" mass="4525">LEGNALEMETEIDKKMDSVITHAAVSDKYIIKQEVKSCWA</sequence>
<protein>
    <submittedName>
        <fullName evidence="1">Uncharacterized protein</fullName>
    </submittedName>
</protein>
<evidence type="ECO:0000313" key="3">
    <source>
        <dbReference type="Proteomes" id="UP000054783"/>
    </source>
</evidence>
<name>A0A0V0Z324_9BILA</name>
<dbReference type="AlphaFoldDB" id="A0A0V0Z324"/>
<organism evidence="1 3">
    <name type="scientific">Trichinella patagoniensis</name>
    <dbReference type="NCBI Taxonomy" id="990121"/>
    <lineage>
        <taxon>Eukaryota</taxon>
        <taxon>Metazoa</taxon>
        <taxon>Ecdysozoa</taxon>
        <taxon>Nematoda</taxon>
        <taxon>Enoplea</taxon>
        <taxon>Dorylaimia</taxon>
        <taxon>Trichinellida</taxon>
        <taxon>Trichinellidae</taxon>
        <taxon>Trichinella</taxon>
    </lineage>
</organism>
<evidence type="ECO:0000313" key="1">
    <source>
        <dbReference type="EMBL" id="KRY06723.1"/>
    </source>
</evidence>
<accession>A0A0V0Z324</accession>
<dbReference type="EMBL" id="JYDQ01000584">
    <property type="protein sequence ID" value="KRY07003.1"/>
    <property type="molecule type" value="Genomic_DNA"/>
</dbReference>